<evidence type="ECO:0000259" key="4">
    <source>
        <dbReference type="Pfam" id="PF21447"/>
    </source>
</evidence>
<evidence type="ECO:0000256" key="2">
    <source>
        <dbReference type="ARBA" id="ARBA00022801"/>
    </source>
</evidence>
<dbReference type="RefSeq" id="WP_073009688.1">
    <property type="nucleotide sequence ID" value="NZ_FQZO01000006.1"/>
</dbReference>
<dbReference type="Pfam" id="PF21447">
    <property type="entry name" value="Ppx-GppA_III"/>
    <property type="match status" value="1"/>
</dbReference>
<accession>A0A1M6KUM3</accession>
<dbReference type="GO" id="GO:0016787">
    <property type="term" value="F:hydrolase activity"/>
    <property type="evidence" value="ECO:0007669"/>
    <property type="project" value="UniProtKB-KW"/>
</dbReference>
<comment type="similarity">
    <text evidence="1">Belongs to the GppA/Ppx family.</text>
</comment>
<dbReference type="InterPro" id="IPR043129">
    <property type="entry name" value="ATPase_NBD"/>
</dbReference>
<dbReference type="Gene3D" id="1.10.3210.10">
    <property type="entry name" value="Hypothetical protein af1432"/>
    <property type="match status" value="1"/>
</dbReference>
<evidence type="ECO:0000259" key="3">
    <source>
        <dbReference type="Pfam" id="PF02541"/>
    </source>
</evidence>
<dbReference type="InterPro" id="IPR030673">
    <property type="entry name" value="PyroPPase_GppA_Ppx"/>
</dbReference>
<proteinExistence type="inferred from homology"/>
<evidence type="ECO:0000313" key="5">
    <source>
        <dbReference type="EMBL" id="SHJ62544.1"/>
    </source>
</evidence>
<dbReference type="Gene3D" id="3.30.420.40">
    <property type="match status" value="1"/>
</dbReference>
<sequence length="501" mass="56815">MERIGVIDIASNSVRLILAEVQGKNFRLIDELKESVRLGEDLVHGDSFSEEKISYTLKTLSSFKTLCSSTNATTIIAVATDALKIAKNGSYLIDKIKEQTGIEVKILSTEEVAHYDSLGVSKSLYATNSLMIDMGGSTTILAWIKDNKLVKSFKLPFGSVNLTKQFNLSDRILYENLESLNSYIDESLSTIPWLKETTFHNIIGVGGSIRTLGKIDRRRKRYPIDISHNYIFYDYDLHDINNALRSKDLKQRNKIEGLSKDRADIIVGASSFLVKLTESLEISEIKISGKGLREGILFNYIEEKYGDIGDILDYSIQGVLENHNIDKAHATQVYKLALKLYEGLKPLHHLKDDYKDILKTASYLHDSGISIRYYDHHIHSFYIILNSMITGLSHKETLLSAFVAAYHRNNNFEFPFAHFCSIINRLDISNAEYVAILIRIAESLDRSLSGSVEDIHVSFDEENVLLEIVAKRNVELEINEALKSKEVFEKIYDKNLVIRTI</sequence>
<evidence type="ECO:0000256" key="1">
    <source>
        <dbReference type="ARBA" id="ARBA00007125"/>
    </source>
</evidence>
<feature type="domain" description="Ppx/GppA phosphatase N-terminal" evidence="3">
    <location>
        <begin position="18"/>
        <end position="300"/>
    </location>
</feature>
<keyword evidence="6" id="KW-1185">Reference proteome</keyword>
<dbReference type="InterPro" id="IPR050273">
    <property type="entry name" value="GppA/Ppx_hydrolase"/>
</dbReference>
<dbReference type="InterPro" id="IPR003695">
    <property type="entry name" value="Ppx_GppA_N"/>
</dbReference>
<dbReference type="AlphaFoldDB" id="A0A1M6KUM3"/>
<dbReference type="GO" id="GO:0006357">
    <property type="term" value="P:regulation of transcription by RNA polymerase II"/>
    <property type="evidence" value="ECO:0007669"/>
    <property type="project" value="TreeGrafter"/>
</dbReference>
<dbReference type="Pfam" id="PF02541">
    <property type="entry name" value="Ppx-GppA"/>
    <property type="match status" value="1"/>
</dbReference>
<dbReference type="SUPFAM" id="SSF109604">
    <property type="entry name" value="HD-domain/PDEase-like"/>
    <property type="match status" value="1"/>
</dbReference>
<evidence type="ECO:0000313" key="6">
    <source>
        <dbReference type="Proteomes" id="UP000184080"/>
    </source>
</evidence>
<organism evidence="5 6">
    <name type="scientific">Clostridium amylolyticum</name>
    <dbReference type="NCBI Taxonomy" id="1121298"/>
    <lineage>
        <taxon>Bacteria</taxon>
        <taxon>Bacillati</taxon>
        <taxon>Bacillota</taxon>
        <taxon>Clostridia</taxon>
        <taxon>Eubacteriales</taxon>
        <taxon>Clostridiaceae</taxon>
        <taxon>Clostridium</taxon>
    </lineage>
</organism>
<dbReference type="OrthoDB" id="9807195at2"/>
<dbReference type="PANTHER" id="PTHR30005:SF0">
    <property type="entry name" value="RETROGRADE REGULATION PROTEIN 2"/>
    <property type="match status" value="1"/>
</dbReference>
<dbReference type="Gene3D" id="3.30.420.150">
    <property type="entry name" value="Exopolyphosphatase. Domain 2"/>
    <property type="match status" value="1"/>
</dbReference>
<feature type="domain" description="Ppx/GppA phosphatase C-terminal" evidence="4">
    <location>
        <begin position="314"/>
        <end position="463"/>
    </location>
</feature>
<protein>
    <submittedName>
        <fullName evidence="5">Exopolyphosphatase / guanosine-5'-triphosphate,3'-diphosphate pyrophosphatase</fullName>
    </submittedName>
</protein>
<name>A0A1M6KUM3_9CLOT</name>
<reference evidence="5 6" key="1">
    <citation type="submission" date="2016-11" db="EMBL/GenBank/DDBJ databases">
        <authorList>
            <person name="Jaros S."/>
            <person name="Januszkiewicz K."/>
            <person name="Wedrychowicz H."/>
        </authorList>
    </citation>
    <scope>NUCLEOTIDE SEQUENCE [LARGE SCALE GENOMIC DNA]</scope>
    <source>
        <strain evidence="5 6">DSM 21864</strain>
    </source>
</reference>
<dbReference type="PANTHER" id="PTHR30005">
    <property type="entry name" value="EXOPOLYPHOSPHATASE"/>
    <property type="match status" value="1"/>
</dbReference>
<dbReference type="InterPro" id="IPR048950">
    <property type="entry name" value="Ppx_GppA_C"/>
</dbReference>
<dbReference type="EMBL" id="FQZO01000006">
    <property type="protein sequence ID" value="SHJ62544.1"/>
    <property type="molecule type" value="Genomic_DNA"/>
</dbReference>
<dbReference type="STRING" id="1121298.SAMN05444401_3498"/>
<dbReference type="PIRSF" id="PIRSF001267">
    <property type="entry name" value="Pyrophosphatase_GppA_Ppx"/>
    <property type="match status" value="1"/>
</dbReference>
<keyword evidence="2" id="KW-0378">Hydrolase</keyword>
<gene>
    <name evidence="5" type="ORF">SAMN05444401_3498</name>
</gene>
<dbReference type="SUPFAM" id="SSF53067">
    <property type="entry name" value="Actin-like ATPase domain"/>
    <property type="match status" value="2"/>
</dbReference>
<dbReference type="CDD" id="cd24052">
    <property type="entry name" value="ASKHA_NBD_HpPPX-GppA-like"/>
    <property type="match status" value="1"/>
</dbReference>
<dbReference type="Proteomes" id="UP000184080">
    <property type="component" value="Unassembled WGS sequence"/>
</dbReference>